<dbReference type="OrthoDB" id="2205143at2759"/>
<reference evidence="4" key="1">
    <citation type="journal article" date="2020" name="Stud. Mycol.">
        <title>101 Dothideomycetes genomes: a test case for predicting lifestyles and emergence of pathogens.</title>
        <authorList>
            <person name="Haridas S."/>
            <person name="Albert R."/>
            <person name="Binder M."/>
            <person name="Bloem J."/>
            <person name="Labutti K."/>
            <person name="Salamov A."/>
            <person name="Andreopoulos B."/>
            <person name="Baker S."/>
            <person name="Barry K."/>
            <person name="Bills G."/>
            <person name="Bluhm B."/>
            <person name="Cannon C."/>
            <person name="Castanera R."/>
            <person name="Culley D."/>
            <person name="Daum C."/>
            <person name="Ezra D."/>
            <person name="Gonzalez J."/>
            <person name="Henrissat B."/>
            <person name="Kuo A."/>
            <person name="Liang C."/>
            <person name="Lipzen A."/>
            <person name="Lutzoni F."/>
            <person name="Magnuson J."/>
            <person name="Mondo S."/>
            <person name="Nolan M."/>
            <person name="Ohm R."/>
            <person name="Pangilinan J."/>
            <person name="Park H.-J."/>
            <person name="Ramirez L."/>
            <person name="Alfaro M."/>
            <person name="Sun H."/>
            <person name="Tritt A."/>
            <person name="Yoshinaga Y."/>
            <person name="Zwiers L.-H."/>
            <person name="Turgeon B."/>
            <person name="Goodwin S."/>
            <person name="Spatafora J."/>
            <person name="Crous P."/>
            <person name="Grigoriev I."/>
        </authorList>
    </citation>
    <scope>NUCLEOTIDE SEQUENCE</scope>
    <source>
        <strain evidence="4">SCOH1-5</strain>
    </source>
</reference>
<dbReference type="InterPro" id="IPR011051">
    <property type="entry name" value="RmlC_Cupin_sf"/>
</dbReference>
<dbReference type="SUPFAM" id="SSF51182">
    <property type="entry name" value="RmlC-like cupins"/>
    <property type="match status" value="1"/>
</dbReference>
<dbReference type="EMBL" id="ML992672">
    <property type="protein sequence ID" value="KAF2212811.1"/>
    <property type="molecule type" value="Genomic_DNA"/>
</dbReference>
<evidence type="ECO:0000256" key="2">
    <source>
        <dbReference type="ARBA" id="ARBA00023002"/>
    </source>
</evidence>
<dbReference type="InterPro" id="IPR013096">
    <property type="entry name" value="Cupin_2"/>
</dbReference>
<dbReference type="Gene3D" id="2.60.120.10">
    <property type="entry name" value="Jelly Rolls"/>
    <property type="match status" value="1"/>
</dbReference>
<gene>
    <name evidence="4" type="ORF">CERZMDRAFT_41061</name>
</gene>
<dbReference type="GO" id="GO:0051213">
    <property type="term" value="F:dioxygenase activity"/>
    <property type="evidence" value="ECO:0007669"/>
    <property type="project" value="UniProtKB-KW"/>
</dbReference>
<proteinExistence type="predicted"/>
<feature type="domain" description="Cupin type-2" evidence="3">
    <location>
        <begin position="103"/>
        <end position="162"/>
    </location>
</feature>
<keyword evidence="2" id="KW-0560">Oxidoreductase</keyword>
<dbReference type="Pfam" id="PF07883">
    <property type="entry name" value="Cupin_2"/>
    <property type="match status" value="1"/>
</dbReference>
<organism evidence="4 5">
    <name type="scientific">Cercospora zeae-maydis SCOH1-5</name>
    <dbReference type="NCBI Taxonomy" id="717836"/>
    <lineage>
        <taxon>Eukaryota</taxon>
        <taxon>Fungi</taxon>
        <taxon>Dikarya</taxon>
        <taxon>Ascomycota</taxon>
        <taxon>Pezizomycotina</taxon>
        <taxon>Dothideomycetes</taxon>
        <taxon>Dothideomycetidae</taxon>
        <taxon>Mycosphaerellales</taxon>
        <taxon>Mycosphaerellaceae</taxon>
        <taxon>Cercospora</taxon>
    </lineage>
</organism>
<evidence type="ECO:0000313" key="5">
    <source>
        <dbReference type="Proteomes" id="UP000799539"/>
    </source>
</evidence>
<keyword evidence="1" id="KW-0223">Dioxygenase</keyword>
<dbReference type="CDD" id="cd02216">
    <property type="entry name" value="cupin_GDO-like_N"/>
    <property type="match status" value="1"/>
</dbReference>
<evidence type="ECO:0000259" key="3">
    <source>
        <dbReference type="Pfam" id="PF07883"/>
    </source>
</evidence>
<dbReference type="PANTHER" id="PTHR41517">
    <property type="entry name" value="1,2-DIOXYGENASE PROTEIN-RELATED"/>
    <property type="match status" value="1"/>
</dbReference>
<protein>
    <recommendedName>
        <fullName evidence="3">Cupin type-2 domain-containing protein</fullName>
    </recommendedName>
</protein>
<keyword evidence="5" id="KW-1185">Reference proteome</keyword>
<evidence type="ECO:0000313" key="4">
    <source>
        <dbReference type="EMBL" id="KAF2212811.1"/>
    </source>
</evidence>
<sequence length="341" mass="38359">MATETITAAQIKDVKNFQTSEQLVEALQDVDVLPLWAQMARLNPPLPSPKTKPYKWEYEKIRPYLMSAGELVKEQQAERRVLMLVNPAVKQAPYTTDTLYSGIQLVNPRETAPAHRHTAFAMRFIIEGKGGYTAVQGLRVPMQPRDVILTPTWNWHDHGKKGADEEGGDDNPVIWLDGLDLPFHQFLPTHFNEHYADPRYPAEDAPVSPIVFPWADVQKQLDEQEGPYASTRYLKADGREVSRTIGAGVERIDAKSSSPRVHETSSSVYHVVEGSGYSIIGGQRIDWKAGDTFAIPAWYENQHFAGEKRVYLYHFDDKPALKALGTYRVAGQSDESLAAAW</sequence>
<dbReference type="AlphaFoldDB" id="A0A6A6FHI6"/>
<dbReference type="CDD" id="cd06992">
    <property type="entry name" value="cupin_GDO-like_C"/>
    <property type="match status" value="1"/>
</dbReference>
<name>A0A6A6FHI6_9PEZI</name>
<dbReference type="InterPro" id="IPR014710">
    <property type="entry name" value="RmlC-like_jellyroll"/>
</dbReference>
<accession>A0A6A6FHI6</accession>
<evidence type="ECO:0000256" key="1">
    <source>
        <dbReference type="ARBA" id="ARBA00022964"/>
    </source>
</evidence>
<dbReference type="PANTHER" id="PTHR41517:SF1">
    <property type="entry name" value="CUPIN"/>
    <property type="match status" value="1"/>
</dbReference>
<dbReference type="InterPro" id="IPR047183">
    <property type="entry name" value="GDO-like"/>
</dbReference>
<dbReference type="Proteomes" id="UP000799539">
    <property type="component" value="Unassembled WGS sequence"/>
</dbReference>